<keyword evidence="1 4" id="KW-0479">Metal-binding</keyword>
<dbReference type="PANTHER" id="PTHR24206">
    <property type="entry name" value="OS06G0237300 PROTEIN"/>
    <property type="match status" value="1"/>
</dbReference>
<evidence type="ECO:0000313" key="8">
    <source>
        <dbReference type="Proteomes" id="UP000276776"/>
    </source>
</evidence>
<dbReference type="AlphaFoldDB" id="A0A0N5CUP6"/>
<dbReference type="SUPFAM" id="SSF57716">
    <property type="entry name" value="Glucocorticoid receptor-like (DNA-binding domain)"/>
    <property type="match status" value="1"/>
</dbReference>
<dbReference type="OMA" id="QSDHYIP"/>
<evidence type="ECO:0000256" key="4">
    <source>
        <dbReference type="PROSITE-ProRule" id="PRU00125"/>
    </source>
</evidence>
<feature type="compositionally biased region" description="Pro residues" evidence="5">
    <location>
        <begin position="362"/>
        <end position="374"/>
    </location>
</feature>
<evidence type="ECO:0000256" key="3">
    <source>
        <dbReference type="ARBA" id="ARBA00023038"/>
    </source>
</evidence>
<dbReference type="OrthoDB" id="25654at2759"/>
<gene>
    <name evidence="7" type="ORF">TCLT_LOCUS3990</name>
</gene>
<dbReference type="WBParaSite" id="TCLT_0000400101-mRNA-1">
    <property type="protein sequence ID" value="TCLT_0000400101-mRNA-1"/>
    <property type="gene ID" value="TCLT_0000400101"/>
</dbReference>
<evidence type="ECO:0000256" key="1">
    <source>
        <dbReference type="ARBA" id="ARBA00022723"/>
    </source>
</evidence>
<evidence type="ECO:0000256" key="2">
    <source>
        <dbReference type="ARBA" id="ARBA00022833"/>
    </source>
</evidence>
<dbReference type="SMART" id="SM00132">
    <property type="entry name" value="LIM"/>
    <property type="match status" value="1"/>
</dbReference>
<reference evidence="9" key="1">
    <citation type="submission" date="2016-04" db="UniProtKB">
        <authorList>
            <consortium name="WormBaseParasite"/>
        </authorList>
    </citation>
    <scope>IDENTIFICATION</scope>
</reference>
<evidence type="ECO:0000259" key="6">
    <source>
        <dbReference type="PROSITE" id="PS50023"/>
    </source>
</evidence>
<proteinExistence type="predicted"/>
<evidence type="ECO:0000313" key="7">
    <source>
        <dbReference type="EMBL" id="VDN01032.1"/>
    </source>
</evidence>
<dbReference type="Gene3D" id="2.10.110.10">
    <property type="entry name" value="Cysteine Rich Protein"/>
    <property type="match status" value="1"/>
</dbReference>
<dbReference type="InterPro" id="IPR001781">
    <property type="entry name" value="Znf_LIM"/>
</dbReference>
<dbReference type="InterPro" id="IPR022735">
    <property type="entry name" value="bMERB_dom"/>
</dbReference>
<sequence length="577" mass="65474">MDGTNWNSPSTVDKWKLEGCDGFVIEIARGLIESEMQQMSEEVLNIPFIVMEADIRPSSPNIHLAVLAAVLCIKNSTQIEPKILSEIPVPKMKFVMEGSKNDDVTIHNCSLCSEHVFLIERLIAQKKVYHRKCFICSECGKLLHRFSYRNQNGALVCYTHLPYSVLAKEIQKKVQFRSVKPRPPPKPVSLRKQNYAFCSSSKKNNESSNEMECNLLQSHDMKQNSIPSQIFTRINSARKEASCSSSETRPVPPPRPKRKSFIQLSQAYLGEQSGGHFIAVSKDDVQPEVTAVHTNVNDYTDTSNSFGFDDNKDCKSENNDYGYSPNPCELDLSNANSIPEHNSLTRVCRFSSNSCTKKTRPKSPPPSPPPPKPPRVMHSLPIKELSTFSSDVNCAVINFTEENYDSMSISSIEKILNLLNEQLSLTESQGTALEEQLYVIMKQKGEEWHNNDNISQWINIFGNHCVLLRKQTICIKKLMEKFLDQIHAKTELELRLLIEDEEGLDKSSDDVKREAELLELLIDIIEQRSLLVGARMLESNWESKHEGQRLTELCTTESKKISEANQDTFEEVTKKID</sequence>
<dbReference type="Proteomes" id="UP000276776">
    <property type="component" value="Unassembled WGS sequence"/>
</dbReference>
<name>A0A0N5CUP6_THECL</name>
<evidence type="ECO:0000313" key="9">
    <source>
        <dbReference type="WBParaSite" id="TCLT_0000400101-mRNA-1"/>
    </source>
</evidence>
<protein>
    <submittedName>
        <fullName evidence="9">LIM zinc-binding domain-containing protein</fullName>
    </submittedName>
</protein>
<dbReference type="PROSITE" id="PS50023">
    <property type="entry name" value="LIM_DOMAIN_2"/>
    <property type="match status" value="1"/>
</dbReference>
<reference evidence="7 8" key="2">
    <citation type="submission" date="2018-11" db="EMBL/GenBank/DDBJ databases">
        <authorList>
            <consortium name="Pathogen Informatics"/>
        </authorList>
    </citation>
    <scope>NUCLEOTIDE SEQUENCE [LARGE SCALE GENOMIC DNA]</scope>
</reference>
<dbReference type="STRING" id="103827.A0A0N5CUP6"/>
<organism evidence="9">
    <name type="scientific">Thelazia callipaeda</name>
    <name type="common">Oriental eyeworm</name>
    <name type="synonym">Parasitic nematode</name>
    <dbReference type="NCBI Taxonomy" id="103827"/>
    <lineage>
        <taxon>Eukaryota</taxon>
        <taxon>Metazoa</taxon>
        <taxon>Ecdysozoa</taxon>
        <taxon>Nematoda</taxon>
        <taxon>Chromadorea</taxon>
        <taxon>Rhabditida</taxon>
        <taxon>Spirurina</taxon>
        <taxon>Spiruromorpha</taxon>
        <taxon>Thelazioidea</taxon>
        <taxon>Thelaziidae</taxon>
        <taxon>Thelazia</taxon>
    </lineage>
</organism>
<accession>A0A0N5CUP6</accession>
<dbReference type="SMART" id="SM01203">
    <property type="entry name" value="DUF3585"/>
    <property type="match status" value="1"/>
</dbReference>
<dbReference type="GO" id="GO:0046872">
    <property type="term" value="F:metal ion binding"/>
    <property type="evidence" value="ECO:0007669"/>
    <property type="project" value="UniProtKB-KW"/>
</dbReference>
<dbReference type="PROSITE" id="PS00478">
    <property type="entry name" value="LIM_DOMAIN_1"/>
    <property type="match status" value="1"/>
</dbReference>
<feature type="domain" description="LIM zinc-binding" evidence="6">
    <location>
        <begin position="107"/>
        <end position="167"/>
    </location>
</feature>
<keyword evidence="2 4" id="KW-0862">Zinc</keyword>
<feature type="region of interest" description="Disordered" evidence="5">
    <location>
        <begin position="238"/>
        <end position="258"/>
    </location>
</feature>
<dbReference type="Pfam" id="PF00412">
    <property type="entry name" value="LIM"/>
    <property type="match status" value="1"/>
</dbReference>
<keyword evidence="3 4" id="KW-0440">LIM domain</keyword>
<keyword evidence="8" id="KW-1185">Reference proteome</keyword>
<evidence type="ECO:0000256" key="5">
    <source>
        <dbReference type="SAM" id="MobiDB-lite"/>
    </source>
</evidence>
<feature type="region of interest" description="Disordered" evidence="5">
    <location>
        <begin position="353"/>
        <end position="378"/>
    </location>
</feature>
<dbReference type="Pfam" id="PF12130">
    <property type="entry name" value="bMERB_dom"/>
    <property type="match status" value="1"/>
</dbReference>
<dbReference type="EMBL" id="UYYF01004272">
    <property type="protein sequence ID" value="VDN01032.1"/>
    <property type="molecule type" value="Genomic_DNA"/>
</dbReference>